<dbReference type="PROSITE" id="PS50011">
    <property type="entry name" value="PROTEIN_KINASE_DOM"/>
    <property type="match status" value="1"/>
</dbReference>
<name>A0A7S3DB17_9EUKA</name>
<dbReference type="InterPro" id="IPR011009">
    <property type="entry name" value="Kinase-like_dom_sf"/>
</dbReference>
<dbReference type="SUPFAM" id="SSF56112">
    <property type="entry name" value="Protein kinase-like (PK-like)"/>
    <property type="match status" value="1"/>
</dbReference>
<reference evidence="3" key="1">
    <citation type="submission" date="2021-01" db="EMBL/GenBank/DDBJ databases">
        <authorList>
            <person name="Corre E."/>
            <person name="Pelletier E."/>
            <person name="Niang G."/>
            <person name="Scheremetjew M."/>
            <person name="Finn R."/>
            <person name="Kale V."/>
            <person name="Holt S."/>
            <person name="Cochrane G."/>
            <person name="Meng A."/>
            <person name="Brown T."/>
            <person name="Cohen L."/>
        </authorList>
    </citation>
    <scope>NUCLEOTIDE SEQUENCE</scope>
    <source>
        <strain evidence="3">NIES-2562</strain>
    </source>
</reference>
<evidence type="ECO:0000313" key="3">
    <source>
        <dbReference type="EMBL" id="CAE0252240.1"/>
    </source>
</evidence>
<dbReference type="Pfam" id="PF00069">
    <property type="entry name" value="Pkinase"/>
    <property type="match status" value="1"/>
</dbReference>
<evidence type="ECO:0000256" key="1">
    <source>
        <dbReference type="SAM" id="MobiDB-lite"/>
    </source>
</evidence>
<dbReference type="AlphaFoldDB" id="A0A7S3DB17"/>
<feature type="region of interest" description="Disordered" evidence="1">
    <location>
        <begin position="165"/>
        <end position="193"/>
    </location>
</feature>
<feature type="domain" description="Protein kinase" evidence="2">
    <location>
        <begin position="65"/>
        <end position="372"/>
    </location>
</feature>
<sequence>MGTGSSVPKKHGLPHSTDPTVNHMKQILAEAQKQIDVVPNKNIVHCKDLRPTCHFVLLSRVRNDFTKLGTLGSGNFTEVRLLQENDSKLLFAGKTFYKPTSPLHRQGDFDDEEVQSEIDIMRRISHPNIVTLHRVYDEPDRWVLVQEIAFGGDLRQLLMARAEKEAPEKVAPSEEKTDLYNSDSTKKKPDRKYGRVGEEEAAIYFVDVVAAIAYLHAHRIAHRDLKPENIFRRADAPDTDLMLGDFGFARMLVGGRKLSSYCGSPSYMAPEVVGNYGADDEETRNMPRSYSLECDLWSLGCILYLFLCGETPFGRGSTDETLKRVRKGVYSIDGPIWSQVSSEAKDLVKSLLQMKPSDRPSAKDVLLKDPWLRKKAKARVERRERELRELFRFEINTGRLRLSDMSEAETVDL</sequence>
<accession>A0A7S3DB17</accession>
<protein>
    <recommendedName>
        <fullName evidence="2">Protein kinase domain-containing protein</fullName>
    </recommendedName>
</protein>
<dbReference type="Gene3D" id="3.30.200.20">
    <property type="entry name" value="Phosphorylase Kinase, domain 1"/>
    <property type="match status" value="1"/>
</dbReference>
<gene>
    <name evidence="3" type="ORF">PBIL07802_LOCUS14467</name>
</gene>
<dbReference type="Gene3D" id="1.10.510.10">
    <property type="entry name" value="Transferase(Phosphotransferase) domain 1"/>
    <property type="match status" value="1"/>
</dbReference>
<dbReference type="GO" id="GO:0005524">
    <property type="term" value="F:ATP binding"/>
    <property type="evidence" value="ECO:0007669"/>
    <property type="project" value="InterPro"/>
</dbReference>
<evidence type="ECO:0000259" key="2">
    <source>
        <dbReference type="PROSITE" id="PS50011"/>
    </source>
</evidence>
<dbReference type="InterPro" id="IPR000719">
    <property type="entry name" value="Prot_kinase_dom"/>
</dbReference>
<dbReference type="SMART" id="SM00220">
    <property type="entry name" value="S_TKc"/>
    <property type="match status" value="1"/>
</dbReference>
<dbReference type="EMBL" id="HBIB01022185">
    <property type="protein sequence ID" value="CAE0252240.1"/>
    <property type="molecule type" value="Transcribed_RNA"/>
</dbReference>
<dbReference type="GO" id="GO:0004672">
    <property type="term" value="F:protein kinase activity"/>
    <property type="evidence" value="ECO:0007669"/>
    <property type="project" value="InterPro"/>
</dbReference>
<dbReference type="PANTHER" id="PTHR24347">
    <property type="entry name" value="SERINE/THREONINE-PROTEIN KINASE"/>
    <property type="match status" value="1"/>
</dbReference>
<proteinExistence type="predicted"/>
<organism evidence="3">
    <name type="scientific">Palpitomonas bilix</name>
    <dbReference type="NCBI Taxonomy" id="652834"/>
    <lineage>
        <taxon>Eukaryota</taxon>
        <taxon>Eukaryota incertae sedis</taxon>
    </lineage>
</organism>